<reference evidence="2 3" key="1">
    <citation type="submission" date="2024-03" db="EMBL/GenBank/DDBJ databases">
        <title>Human intestinal bacterial collection.</title>
        <authorList>
            <person name="Pauvert C."/>
            <person name="Hitch T.C.A."/>
            <person name="Clavel T."/>
        </authorList>
    </citation>
    <scope>NUCLEOTIDE SEQUENCE [LARGE SCALE GENOMIC DNA]</scope>
    <source>
        <strain evidence="2 3">CLA-JM-H16</strain>
    </source>
</reference>
<feature type="transmembrane region" description="Helical" evidence="1">
    <location>
        <begin position="359"/>
        <end position="380"/>
    </location>
</feature>
<sequence>MNDNRIKLRKKVFFAGLFLYCVPTILQTTLLVETSYWNDLFVYLRYLAFYFGLILIVDEHVTWNKRKRFPLELVNVRKSVWCLAILAVTGISALISGDRSFLACVVFTMAAENIDLDQIVKTIFFMISTVLLIITGLSGYGTIEDMMFKRQDVLTRHALGFDYPSTVMSYLFFAVVLYCWITEMKLTLIEVITIELLNLILFKLTDSRFGFLLIAVLVAGVYLWGLVQKNFIVEDIFKNRRVRFITDYAGVLLSVVTLIMCIIYPTGLGKLFDRFLSKRIQYMVAGFRNYGVHLFGKHIDWIGFGGSDNTDSLLKSYNFVDNSYAKILLDQGLLIFILVLVILIIMNKIIRKQYHDGRIVLVLFVLLYSFVEPRLLHIYVNPFLFAAAPFIRGTFLEEKDGKFTEWYKMINKE</sequence>
<evidence type="ECO:0000313" key="3">
    <source>
        <dbReference type="Proteomes" id="UP001473063"/>
    </source>
</evidence>
<evidence type="ECO:0008006" key="4">
    <source>
        <dbReference type="Google" id="ProtNLM"/>
    </source>
</evidence>
<protein>
    <recommendedName>
        <fullName evidence="4">Polymerase</fullName>
    </recommendedName>
</protein>
<name>A0ABV1BCK0_9FIRM</name>
<dbReference type="EMBL" id="JBBMEJ010000002">
    <property type="protein sequence ID" value="MEQ2369967.1"/>
    <property type="molecule type" value="Genomic_DNA"/>
</dbReference>
<feature type="transmembrane region" description="Helical" evidence="1">
    <location>
        <begin position="81"/>
        <end position="111"/>
    </location>
</feature>
<keyword evidence="3" id="KW-1185">Reference proteome</keyword>
<keyword evidence="1" id="KW-0472">Membrane</keyword>
<proteinExistence type="predicted"/>
<feature type="transmembrane region" description="Helical" evidence="1">
    <location>
        <begin position="12"/>
        <end position="31"/>
    </location>
</feature>
<feature type="transmembrane region" description="Helical" evidence="1">
    <location>
        <begin position="248"/>
        <end position="267"/>
    </location>
</feature>
<keyword evidence="1" id="KW-1133">Transmembrane helix</keyword>
<dbReference type="Proteomes" id="UP001473063">
    <property type="component" value="Unassembled WGS sequence"/>
</dbReference>
<accession>A0ABV1BCK0</accession>
<evidence type="ECO:0000313" key="2">
    <source>
        <dbReference type="EMBL" id="MEQ2369967.1"/>
    </source>
</evidence>
<feature type="transmembrane region" description="Helical" evidence="1">
    <location>
        <begin position="209"/>
        <end position="227"/>
    </location>
</feature>
<feature type="transmembrane region" description="Helical" evidence="1">
    <location>
        <begin position="327"/>
        <end position="347"/>
    </location>
</feature>
<feature type="transmembrane region" description="Helical" evidence="1">
    <location>
        <begin position="43"/>
        <end position="61"/>
    </location>
</feature>
<feature type="transmembrane region" description="Helical" evidence="1">
    <location>
        <begin position="123"/>
        <end position="143"/>
    </location>
</feature>
<keyword evidence="1" id="KW-0812">Transmembrane</keyword>
<organism evidence="2 3">
    <name type="scientific">Blautia aquisgranensis</name>
    <dbReference type="NCBI Taxonomy" id="3133153"/>
    <lineage>
        <taxon>Bacteria</taxon>
        <taxon>Bacillati</taxon>
        <taxon>Bacillota</taxon>
        <taxon>Clostridia</taxon>
        <taxon>Lachnospirales</taxon>
        <taxon>Lachnospiraceae</taxon>
        <taxon>Blautia</taxon>
    </lineage>
</organism>
<dbReference type="RefSeq" id="WP_178643731.1">
    <property type="nucleotide sequence ID" value="NZ_JBBMEJ010000002.1"/>
</dbReference>
<gene>
    <name evidence="2" type="ORF">WMO28_03245</name>
</gene>
<evidence type="ECO:0000256" key="1">
    <source>
        <dbReference type="SAM" id="Phobius"/>
    </source>
</evidence>
<comment type="caution">
    <text evidence="2">The sequence shown here is derived from an EMBL/GenBank/DDBJ whole genome shotgun (WGS) entry which is preliminary data.</text>
</comment>